<proteinExistence type="predicted"/>
<evidence type="ECO:0000313" key="1">
    <source>
        <dbReference type="EMBL" id="GIZ02748.1"/>
    </source>
</evidence>
<dbReference type="Proteomes" id="UP001054945">
    <property type="component" value="Unassembled WGS sequence"/>
</dbReference>
<accession>A0AAV4Y6H7</accession>
<reference evidence="1 2" key="1">
    <citation type="submission" date="2021-06" db="EMBL/GenBank/DDBJ databases">
        <title>Caerostris extrusa draft genome.</title>
        <authorList>
            <person name="Kono N."/>
            <person name="Arakawa K."/>
        </authorList>
    </citation>
    <scope>NUCLEOTIDE SEQUENCE [LARGE SCALE GENOMIC DNA]</scope>
</reference>
<evidence type="ECO:0000313" key="2">
    <source>
        <dbReference type="Proteomes" id="UP001054945"/>
    </source>
</evidence>
<gene>
    <name evidence="1" type="ORF">CEXT_235281</name>
</gene>
<protein>
    <submittedName>
        <fullName evidence="1">Uncharacterized protein</fullName>
    </submittedName>
</protein>
<name>A0AAV4Y6H7_CAEEX</name>
<sequence length="95" mass="11010">MYGVIGSFLRSSSKRWTLTTTYGQARCRGKIRVAIISVIQSNQNTKDMIRNNIIQKFLKWNMKDDLPFIVTELTKKQYPKRQKTGSPRLQGSQSK</sequence>
<organism evidence="1 2">
    <name type="scientific">Caerostris extrusa</name>
    <name type="common">Bark spider</name>
    <name type="synonym">Caerostris bankana</name>
    <dbReference type="NCBI Taxonomy" id="172846"/>
    <lineage>
        <taxon>Eukaryota</taxon>
        <taxon>Metazoa</taxon>
        <taxon>Ecdysozoa</taxon>
        <taxon>Arthropoda</taxon>
        <taxon>Chelicerata</taxon>
        <taxon>Arachnida</taxon>
        <taxon>Araneae</taxon>
        <taxon>Araneomorphae</taxon>
        <taxon>Entelegynae</taxon>
        <taxon>Araneoidea</taxon>
        <taxon>Araneidae</taxon>
        <taxon>Caerostris</taxon>
    </lineage>
</organism>
<dbReference type="AlphaFoldDB" id="A0AAV4Y6H7"/>
<comment type="caution">
    <text evidence="1">The sequence shown here is derived from an EMBL/GenBank/DDBJ whole genome shotgun (WGS) entry which is preliminary data.</text>
</comment>
<keyword evidence="2" id="KW-1185">Reference proteome</keyword>
<dbReference type="EMBL" id="BPLR01001498">
    <property type="protein sequence ID" value="GIZ02748.1"/>
    <property type="molecule type" value="Genomic_DNA"/>
</dbReference>